<dbReference type="EMBL" id="JANX01000352">
    <property type="protein sequence ID" value="KGM32240.1"/>
    <property type="molecule type" value="Genomic_DNA"/>
</dbReference>
<reference evidence="1 2" key="1">
    <citation type="submission" date="2014-01" db="EMBL/GenBank/DDBJ databases">
        <title>Genome sequence determination for a cystic fibrosis isolate, Inquilinus limosus.</title>
        <authorList>
            <person name="Pino M."/>
            <person name="Di Conza J."/>
            <person name="Gutkind G."/>
        </authorList>
    </citation>
    <scope>NUCLEOTIDE SEQUENCE [LARGE SCALE GENOMIC DNA]</scope>
    <source>
        <strain evidence="1 2">MP06</strain>
    </source>
</reference>
<evidence type="ECO:0000313" key="2">
    <source>
        <dbReference type="Proteomes" id="UP000029995"/>
    </source>
</evidence>
<dbReference type="Proteomes" id="UP000029995">
    <property type="component" value="Unassembled WGS sequence"/>
</dbReference>
<comment type="caution">
    <text evidence="1">The sequence shown here is derived from an EMBL/GenBank/DDBJ whole genome shotgun (WGS) entry which is preliminary data.</text>
</comment>
<sequence>MSAVSTVLPARLLAVLRRLAGGPAGLEPRREILRPEELSPHLAADIGLGAGVASRPRLVPHPDRPAGAIEG</sequence>
<evidence type="ECO:0000313" key="1">
    <source>
        <dbReference type="EMBL" id="KGM32240.1"/>
    </source>
</evidence>
<protein>
    <submittedName>
        <fullName evidence="1">Uncharacterized protein</fullName>
    </submittedName>
</protein>
<gene>
    <name evidence="1" type="ORF">P409_22550</name>
</gene>
<name>A0A0A0D2K0_9PROT</name>
<dbReference type="AlphaFoldDB" id="A0A0A0D2K0"/>
<accession>A0A0A0D2K0</accession>
<proteinExistence type="predicted"/>
<organism evidence="1 2">
    <name type="scientific">Inquilinus limosus MP06</name>
    <dbReference type="NCBI Taxonomy" id="1398085"/>
    <lineage>
        <taxon>Bacteria</taxon>
        <taxon>Pseudomonadati</taxon>
        <taxon>Pseudomonadota</taxon>
        <taxon>Alphaproteobacteria</taxon>
        <taxon>Rhodospirillales</taxon>
        <taxon>Rhodospirillaceae</taxon>
        <taxon>Inquilinus</taxon>
    </lineage>
</organism>